<accession>C7N2R3</accession>
<proteinExistence type="predicted"/>
<feature type="transmembrane region" description="Helical" evidence="1">
    <location>
        <begin position="68"/>
        <end position="95"/>
    </location>
</feature>
<sequence length="183" mass="19455">MPKAIRILSPVLLLAAVYCGWIPVDIVRPECGDLAELLWVVMPPLAGVMNVVSAYTDRGVGSLRRLTFWGMLLKLCLIPFYLLLFFGGFTILVALAVVPGLIFAVPIAMAMFIVMGYALQLLTSSYGFVAAARAREQGLVGGGTATFLIMLHAVPVADVVAAIVLFGMVRETDGEQAPKAAAA</sequence>
<keyword evidence="3" id="KW-1185">Reference proteome</keyword>
<feature type="transmembrane region" description="Helical" evidence="1">
    <location>
        <begin position="35"/>
        <end position="56"/>
    </location>
</feature>
<dbReference type="Proteomes" id="UP000002026">
    <property type="component" value="Chromosome"/>
</dbReference>
<organism evidence="2 3">
    <name type="scientific">Slackia heliotrinireducens (strain ATCC 29202 / DSM 20476 / NCTC 11029 / RHS 1)</name>
    <name type="common">Peptococcus heliotrinreducens</name>
    <dbReference type="NCBI Taxonomy" id="471855"/>
    <lineage>
        <taxon>Bacteria</taxon>
        <taxon>Bacillati</taxon>
        <taxon>Actinomycetota</taxon>
        <taxon>Coriobacteriia</taxon>
        <taxon>Eggerthellales</taxon>
        <taxon>Eggerthellaceae</taxon>
        <taxon>Slackia</taxon>
    </lineage>
</organism>
<dbReference type="Pfam" id="PF20357">
    <property type="entry name" value="DUF6652"/>
    <property type="match status" value="1"/>
</dbReference>
<protein>
    <submittedName>
        <fullName evidence="2">Uncharacterized protein</fullName>
    </submittedName>
</protein>
<dbReference type="eggNOG" id="ENOG50342Z5">
    <property type="taxonomic scope" value="Bacteria"/>
</dbReference>
<name>C7N2R3_SLAHD</name>
<evidence type="ECO:0000313" key="3">
    <source>
        <dbReference type="Proteomes" id="UP000002026"/>
    </source>
</evidence>
<evidence type="ECO:0000313" key="2">
    <source>
        <dbReference type="EMBL" id="ACV23571.1"/>
    </source>
</evidence>
<reference evidence="2 3" key="1">
    <citation type="journal article" date="2009" name="Stand. Genomic Sci.">
        <title>Complete genome sequence of Slackia heliotrinireducens type strain (RHS 1).</title>
        <authorList>
            <person name="Pukall R."/>
            <person name="Lapidus A."/>
            <person name="Nolan M."/>
            <person name="Copeland A."/>
            <person name="Glavina Del Rio T."/>
            <person name="Lucas S."/>
            <person name="Chen F."/>
            <person name="Tice H."/>
            <person name="Cheng J.F."/>
            <person name="Chertkov O."/>
            <person name="Bruce D."/>
            <person name="Goodwin L."/>
            <person name="Kuske C."/>
            <person name="Brettin T."/>
            <person name="Detter J.C."/>
            <person name="Han C."/>
            <person name="Pitluck S."/>
            <person name="Pati A."/>
            <person name="Mavrommatis K."/>
            <person name="Ivanova N."/>
            <person name="Ovchinnikova G."/>
            <person name="Chen A."/>
            <person name="Palaniappan K."/>
            <person name="Schneider S."/>
            <person name="Rohde M."/>
            <person name="Chain P."/>
            <person name="D'haeseleer P."/>
            <person name="Goker M."/>
            <person name="Bristow J."/>
            <person name="Eisen J.A."/>
            <person name="Markowitz V."/>
            <person name="Kyrpides N.C."/>
            <person name="Klenk H.P."/>
            <person name="Hugenholtz P."/>
        </authorList>
    </citation>
    <scope>NUCLEOTIDE SEQUENCE [LARGE SCALE GENOMIC DNA]</scope>
    <source>
        <strain evidence="3">ATCC 29202 / DSM 20476 / NCTC 11029 / RHS 1</strain>
    </source>
</reference>
<gene>
    <name evidence="2" type="ordered locus">Shel_25640</name>
</gene>
<dbReference type="AlphaFoldDB" id="C7N2R3"/>
<keyword evidence="1" id="KW-0812">Transmembrane</keyword>
<keyword evidence="1" id="KW-1133">Transmembrane helix</keyword>
<evidence type="ECO:0000256" key="1">
    <source>
        <dbReference type="SAM" id="Phobius"/>
    </source>
</evidence>
<keyword evidence="1" id="KW-0472">Membrane</keyword>
<dbReference type="InterPro" id="IPR046594">
    <property type="entry name" value="DUF6652"/>
</dbReference>
<dbReference type="HOGENOM" id="CLU_126583_0_0_11"/>
<dbReference type="RefSeq" id="WP_012799669.1">
    <property type="nucleotide sequence ID" value="NC_013165.1"/>
</dbReference>
<feature type="transmembrane region" description="Helical" evidence="1">
    <location>
        <begin position="101"/>
        <end position="119"/>
    </location>
</feature>
<dbReference type="KEGG" id="shi:Shel_25640"/>
<dbReference type="EMBL" id="CP001684">
    <property type="protein sequence ID" value="ACV23571.1"/>
    <property type="molecule type" value="Genomic_DNA"/>
</dbReference>
<feature type="transmembrane region" description="Helical" evidence="1">
    <location>
        <begin position="139"/>
        <end position="169"/>
    </location>
</feature>